<dbReference type="Pfam" id="PF08126">
    <property type="entry name" value="Propeptide_C25"/>
    <property type="match status" value="1"/>
</dbReference>
<dbReference type="RefSeq" id="WP_316969537.1">
    <property type="nucleotide sequence ID" value="NZ_JARFPL010000032.1"/>
</dbReference>
<evidence type="ECO:0000313" key="3">
    <source>
        <dbReference type="EMBL" id="MDF0593835.1"/>
    </source>
</evidence>
<name>A0ABT5XGI5_9EURY</name>
<dbReference type="Gene3D" id="2.60.40.3800">
    <property type="match status" value="1"/>
</dbReference>
<dbReference type="Gene3D" id="3.40.50.1460">
    <property type="match status" value="1"/>
</dbReference>
<dbReference type="InterPro" id="IPR012600">
    <property type="entry name" value="Propeptide_C25"/>
</dbReference>
<dbReference type="Gene3D" id="2.60.40.10">
    <property type="entry name" value="Immunoglobulins"/>
    <property type="match status" value="1"/>
</dbReference>
<dbReference type="InterPro" id="IPR029031">
    <property type="entry name" value="Gingipain_N_sf"/>
</dbReference>
<organism evidence="3 4">
    <name type="scientific">Candidatus Methanocrinis alkalitolerans</name>
    <dbReference type="NCBI Taxonomy" id="3033395"/>
    <lineage>
        <taxon>Archaea</taxon>
        <taxon>Methanobacteriati</taxon>
        <taxon>Methanobacteriota</taxon>
        <taxon>Stenosarchaea group</taxon>
        <taxon>Methanomicrobia</taxon>
        <taxon>Methanotrichales</taxon>
        <taxon>Methanotrichaceae</taxon>
        <taxon>Methanocrinis</taxon>
    </lineage>
</organism>
<dbReference type="Pfam" id="PF01364">
    <property type="entry name" value="Peptidase_C25"/>
    <property type="match status" value="1"/>
</dbReference>
<proteinExistence type="predicted"/>
<comment type="caution">
    <text evidence="3">The sequence shown here is derived from an EMBL/GenBank/DDBJ whole genome shotgun (WGS) entry which is preliminary data.</text>
</comment>
<dbReference type="Pfam" id="PF18911">
    <property type="entry name" value="PKD_4"/>
    <property type="match status" value="1"/>
</dbReference>
<dbReference type="Proteomes" id="UP001215956">
    <property type="component" value="Unassembled WGS sequence"/>
</dbReference>
<keyword evidence="1" id="KW-0732">Signal</keyword>
<dbReference type="EMBL" id="JARFPL010000032">
    <property type="protein sequence ID" value="MDF0593835.1"/>
    <property type="molecule type" value="Genomic_DNA"/>
</dbReference>
<reference evidence="3 4" key="1">
    <citation type="submission" date="2023-03" db="EMBL/GenBank/DDBJ databases">
        <title>Whole genome sequencing of Methanotrichaceae archaeon M04Ac.</title>
        <authorList>
            <person name="Khomyakova M.A."/>
            <person name="Merkel A.Y."/>
            <person name="Slobodkin A.I."/>
        </authorList>
    </citation>
    <scope>NUCLEOTIDE SEQUENCE [LARGE SCALE GENOMIC DNA]</scope>
    <source>
        <strain evidence="3 4">M04Ac</strain>
    </source>
</reference>
<evidence type="ECO:0000259" key="2">
    <source>
        <dbReference type="PROSITE" id="PS50093"/>
    </source>
</evidence>
<dbReference type="InterPro" id="IPR029030">
    <property type="entry name" value="Caspase-like_dom_sf"/>
</dbReference>
<dbReference type="InterPro" id="IPR000601">
    <property type="entry name" value="PKD_dom"/>
</dbReference>
<gene>
    <name evidence="3" type="ORF">P0O24_09615</name>
</gene>
<dbReference type="InterPro" id="IPR038490">
    <property type="entry name" value="Gingipain_propep_sf"/>
</dbReference>
<dbReference type="Gene3D" id="3.40.50.10390">
    <property type="entry name" value="Gingipain r, domain 1"/>
    <property type="match status" value="1"/>
</dbReference>
<sequence length="737" mass="79971">MEIDIFGGCRELPFILMAPLPAAALGGGGDPGEDEDDADAFILNGDEDAAEVRLLASDAGGFVIDLHLRGLKVEVAEIGGETFHVLTVSEKATTIEVGRPEIPVVSEVIAVPAGARIRATVIKSSYSAYPGYRVRPFQPPEVDCDPSGEARPFVIDEEFYSQDAFYPRELVVVGAPGTWRDLDVVELQMNPVAFNPASGELRVYDHLRVRIDYEGATLEERRAEPKFSRMYRDVILNYDALDLVVAEAKASERELPLIGDAGIDGPRASSDLVKYLSIRHEGQASYESVSPLLEMRAERGLPFVSYSFPSSSTPSAADVKEVIAAVYGSHPELEYVLIVGDIGRLPWYPNWAPSSSFRLYFPTMTIPSDYWYGCVAGDDLYPELAVGRISAKDDGEVCQQVNKILSYEMRQPSGGWRPKVLLVAHAQDAPGKYQGCKESIRTASYARPFVFETAYGANPAEGGDGANNADVMLAIDSGVGIVNYRGHGGYTYWGSGWNYAGESYGTAEAHALEKGLMTPIIFSIACYNAALDHSGECLGEAFVKDDGSAVAFIGASRPSWTVQNHDFDSFLLDAVGNEDIRDLGWVLNDANVELLAKYGSSSVAADNVKMYLLLGDPALEVRLEEPNYSPQTPSSPRGPDRGKIDLEYSYSASSTDPDGDPLRYTFDWGDGATSQTDFVDSGASAGLAHRWDSPGVYAVRVRAGDVHGASSEWSQPLEVTVLSRVNRVAGVQRSMIF</sequence>
<feature type="domain" description="PKD" evidence="2">
    <location>
        <begin position="659"/>
        <end position="726"/>
    </location>
</feature>
<accession>A0ABT5XGI5</accession>
<dbReference type="CDD" id="cd00146">
    <property type="entry name" value="PKD"/>
    <property type="match status" value="1"/>
</dbReference>
<dbReference type="InterPro" id="IPR001769">
    <property type="entry name" value="Gingipain"/>
</dbReference>
<dbReference type="InterPro" id="IPR035986">
    <property type="entry name" value="PKD_dom_sf"/>
</dbReference>
<dbReference type="PROSITE" id="PS50093">
    <property type="entry name" value="PKD"/>
    <property type="match status" value="1"/>
</dbReference>
<dbReference type="SUPFAM" id="SSF52129">
    <property type="entry name" value="Caspase-like"/>
    <property type="match status" value="1"/>
</dbReference>
<evidence type="ECO:0000256" key="1">
    <source>
        <dbReference type="ARBA" id="ARBA00022729"/>
    </source>
</evidence>
<dbReference type="InterPro" id="IPR013783">
    <property type="entry name" value="Ig-like_fold"/>
</dbReference>
<dbReference type="SUPFAM" id="SSF49299">
    <property type="entry name" value="PKD domain"/>
    <property type="match status" value="1"/>
</dbReference>
<protein>
    <submittedName>
        <fullName evidence="3">C25 family cysteine peptidase</fullName>
    </submittedName>
</protein>
<evidence type="ECO:0000313" key="4">
    <source>
        <dbReference type="Proteomes" id="UP001215956"/>
    </source>
</evidence>
<keyword evidence="4" id="KW-1185">Reference proteome</keyword>